<feature type="chain" id="PRO_5018099462" evidence="2">
    <location>
        <begin position="24"/>
        <end position="150"/>
    </location>
</feature>
<gene>
    <name evidence="3" type="ORF">DNF11_2334</name>
</gene>
<keyword evidence="1" id="KW-0472">Membrane</keyword>
<dbReference type="VEuPathDB" id="FungiDB:DNF11_2334"/>
<dbReference type="Proteomes" id="UP000269793">
    <property type="component" value="Chromosome IV"/>
</dbReference>
<keyword evidence="1" id="KW-1133">Transmembrane helix</keyword>
<dbReference type="EMBL" id="CP033151">
    <property type="protein sequence ID" value="AYO43284.1"/>
    <property type="molecule type" value="Genomic_DNA"/>
</dbReference>
<accession>A0A3G2S5F1</accession>
<dbReference type="AlphaFoldDB" id="A0A3G2S5F1"/>
<dbReference type="OrthoDB" id="10349049at2759"/>
<keyword evidence="2" id="KW-0732">Signal</keyword>
<keyword evidence="1" id="KW-0812">Transmembrane</keyword>
<evidence type="ECO:0000313" key="4">
    <source>
        <dbReference type="Proteomes" id="UP000269793"/>
    </source>
</evidence>
<protein>
    <submittedName>
        <fullName evidence="3">Uncharacterized protein</fullName>
    </submittedName>
</protein>
<evidence type="ECO:0000256" key="2">
    <source>
        <dbReference type="SAM" id="SignalP"/>
    </source>
</evidence>
<organism evidence="3 4">
    <name type="scientific">Malassezia restricta (strain ATCC 96810 / NBRC 103918 / CBS 7877)</name>
    <name type="common">Seborrheic dermatitis infection agent</name>
    <dbReference type="NCBI Taxonomy" id="425264"/>
    <lineage>
        <taxon>Eukaryota</taxon>
        <taxon>Fungi</taxon>
        <taxon>Dikarya</taxon>
        <taxon>Basidiomycota</taxon>
        <taxon>Ustilaginomycotina</taxon>
        <taxon>Malasseziomycetes</taxon>
        <taxon>Malasseziales</taxon>
        <taxon>Malasseziaceae</taxon>
        <taxon>Malassezia</taxon>
    </lineage>
</organism>
<evidence type="ECO:0000313" key="3">
    <source>
        <dbReference type="EMBL" id="AYO43284.1"/>
    </source>
</evidence>
<evidence type="ECO:0000256" key="1">
    <source>
        <dbReference type="SAM" id="Phobius"/>
    </source>
</evidence>
<name>A0A3G2S5F1_MALR7</name>
<reference evidence="3 4" key="1">
    <citation type="submission" date="2018-10" db="EMBL/GenBank/DDBJ databases">
        <title>Complete genome sequence of Malassezia restricta CBS 7877.</title>
        <authorList>
            <person name="Morand S.C."/>
            <person name="Bertignac M."/>
            <person name="Iltis A."/>
            <person name="Kolder I."/>
            <person name="Pirovano W."/>
            <person name="Jourdain R."/>
            <person name="Clavaud C."/>
        </authorList>
    </citation>
    <scope>NUCLEOTIDE SEQUENCE [LARGE SCALE GENOMIC DNA]</scope>
    <source>
        <strain evidence="3 4">CBS 7877</strain>
    </source>
</reference>
<keyword evidence="4" id="KW-1185">Reference proteome</keyword>
<sequence>MLAPVRAAVLVGLALLIAQAGSADVTPITSVSNDYFTPAKTFTPATTFSSVVDGQVTTISDQGPTQLPGSYTFTYTKPNSTVSAPENSALMKSLSEKGNVPEASQLQADPGALQTAQGVGLGDDGIVSKSLPLTGVLVVLIAVCSGAILL</sequence>
<proteinExistence type="predicted"/>
<feature type="transmembrane region" description="Helical" evidence="1">
    <location>
        <begin position="131"/>
        <end position="149"/>
    </location>
</feature>
<feature type="signal peptide" evidence="2">
    <location>
        <begin position="1"/>
        <end position="23"/>
    </location>
</feature>